<dbReference type="EMBL" id="BAET01000007">
    <property type="protein sequence ID" value="GAB55030.1"/>
    <property type="molecule type" value="Genomic_DNA"/>
</dbReference>
<evidence type="ECO:0000313" key="3">
    <source>
        <dbReference type="Proteomes" id="UP000053586"/>
    </source>
</evidence>
<dbReference type="InterPro" id="IPR025503">
    <property type="entry name" value="DUF4391"/>
</dbReference>
<evidence type="ECO:0008006" key="4">
    <source>
        <dbReference type="Google" id="ProtNLM"/>
    </source>
</evidence>
<dbReference type="OrthoDB" id="9805811at2"/>
<feature type="coiled-coil region" evidence="1">
    <location>
        <begin position="232"/>
        <end position="268"/>
    </location>
</feature>
<reference evidence="2 3" key="1">
    <citation type="journal article" date="2012" name="J. Bacteriol.">
        <title>Genome sequence of proteorhodopsin-containing sea ice bacterium Glaciecola punicea ACAM 611T.</title>
        <authorList>
            <person name="Qin Q.-L."/>
            <person name="Xie B.-B."/>
            <person name="Shu Y.-L."/>
            <person name="Rong J.-C."/>
            <person name="Zhao D.-L."/>
            <person name="Zhang X.-Y."/>
            <person name="Chen X.-L."/>
            <person name="Zhou B.-C."/>
            <person name="Zhanga Y.-Z."/>
        </authorList>
    </citation>
    <scope>NUCLEOTIDE SEQUENCE [LARGE SCALE GENOMIC DNA]</scope>
    <source>
        <strain evidence="2 3">ACAM 611</strain>
    </source>
</reference>
<dbReference type="Pfam" id="PF14335">
    <property type="entry name" value="DUF4391"/>
    <property type="match status" value="1"/>
</dbReference>
<keyword evidence="3" id="KW-1185">Reference proteome</keyword>
<comment type="caution">
    <text evidence="2">The sequence shown here is derived from an EMBL/GenBank/DDBJ whole genome shotgun (WGS) entry which is preliminary data.</text>
</comment>
<evidence type="ECO:0000313" key="2">
    <source>
        <dbReference type="EMBL" id="GAB55030.1"/>
    </source>
</evidence>
<proteinExistence type="predicted"/>
<gene>
    <name evidence="2" type="ORF">GPUN_0898</name>
</gene>
<keyword evidence="1" id="KW-0175">Coiled coil</keyword>
<sequence>MMDDANKQNQPRLHWKFPEAAKFGRVIPKEKLYSQAGANAELKQLFVEQVAQIKWAYKLAEGTINLTKTEQVHELEVIHIKLKAQTLDEKILIAIDKAIPHPTLFMLTRDVKYGDIIEGNKGEVAKEANTSEQEIAYQAAHKLKTTTQSNKEKWQQSAYLKSQWLVPSSQHAALLPAATSLESLYNQLLEALIPLGLQGVHDLQEPKSAYVHTKSQQKKRSLEDKLADLAAIEALNKQIKKTKAKRDNEKQFNLKRELNDQFKTLKKQLAALYGV</sequence>
<dbReference type="AlphaFoldDB" id="H5T9Q3"/>
<protein>
    <recommendedName>
        <fullName evidence="4">DUF4391 domain-containing protein</fullName>
    </recommendedName>
</protein>
<name>H5T9Q3_9ALTE</name>
<accession>H5T9Q3</accession>
<dbReference type="eggNOG" id="ENOG502ZBPR">
    <property type="taxonomic scope" value="Bacteria"/>
</dbReference>
<dbReference type="Proteomes" id="UP000053586">
    <property type="component" value="Unassembled WGS sequence"/>
</dbReference>
<evidence type="ECO:0000256" key="1">
    <source>
        <dbReference type="SAM" id="Coils"/>
    </source>
</evidence>
<reference evidence="2 3" key="2">
    <citation type="journal article" date="2017" name="Antonie Van Leeuwenhoek">
        <title>Rhizobium rhizosphaerae sp. nov., a novel species isolated from rice rhizosphere.</title>
        <authorList>
            <person name="Zhao J.J."/>
            <person name="Zhang J."/>
            <person name="Zhang R.J."/>
            <person name="Zhang C.W."/>
            <person name="Yin H.Q."/>
            <person name="Zhang X.X."/>
        </authorList>
    </citation>
    <scope>NUCLEOTIDE SEQUENCE [LARGE SCALE GENOMIC DNA]</scope>
    <source>
        <strain evidence="2 3">ACAM 611</strain>
    </source>
</reference>
<organism evidence="2 3">
    <name type="scientific">Glaciecola punicea ACAM 611</name>
    <dbReference type="NCBI Taxonomy" id="1121923"/>
    <lineage>
        <taxon>Bacteria</taxon>
        <taxon>Pseudomonadati</taxon>
        <taxon>Pseudomonadota</taxon>
        <taxon>Gammaproteobacteria</taxon>
        <taxon>Alteromonadales</taxon>
        <taxon>Alteromonadaceae</taxon>
        <taxon>Glaciecola</taxon>
    </lineage>
</organism>